<proteinExistence type="predicted"/>
<dbReference type="SMART" id="SM00332">
    <property type="entry name" value="PP2Cc"/>
    <property type="match status" value="1"/>
</dbReference>
<dbReference type="PROSITE" id="PS51746">
    <property type="entry name" value="PPM_2"/>
    <property type="match status" value="1"/>
</dbReference>
<dbReference type="RefSeq" id="WP_425309134.1">
    <property type="nucleotide sequence ID" value="NZ_CP154795.1"/>
</dbReference>
<dbReference type="CDD" id="cd00143">
    <property type="entry name" value="PP2Cc"/>
    <property type="match status" value="1"/>
</dbReference>
<dbReference type="InterPro" id="IPR036457">
    <property type="entry name" value="PPM-type-like_dom_sf"/>
</dbReference>
<dbReference type="Proteomes" id="UP001442841">
    <property type="component" value="Chromosome"/>
</dbReference>
<accession>A0ABZ3FPR7</accession>
<dbReference type="Pfam" id="PF13672">
    <property type="entry name" value="PP2C_2"/>
    <property type="match status" value="1"/>
</dbReference>
<reference evidence="2 3" key="1">
    <citation type="submission" date="2024-04" db="EMBL/GenBank/DDBJ databases">
        <title>Isolation of an actinomycete strain from pig manure.</title>
        <authorList>
            <person name="Gong T."/>
            <person name="Yu Z."/>
            <person name="An M."/>
            <person name="Wei C."/>
            <person name="Yang W."/>
            <person name="Liu L."/>
        </authorList>
    </citation>
    <scope>NUCLEOTIDE SEQUENCE [LARGE SCALE GENOMIC DNA]</scope>
    <source>
        <strain evidence="2 3">ZF39</strain>
    </source>
</reference>
<feature type="domain" description="PPM-type phosphatase" evidence="1">
    <location>
        <begin position="91"/>
        <end position="301"/>
    </location>
</feature>
<dbReference type="EMBL" id="CP154795">
    <property type="protein sequence ID" value="XAN07680.1"/>
    <property type="molecule type" value="Genomic_DNA"/>
</dbReference>
<name>A0ABZ3FPR7_9ACTN</name>
<gene>
    <name evidence="2" type="ORF">AADG42_10340</name>
</gene>
<organism evidence="2 3">
    <name type="scientific">Ammonicoccus fulvus</name>
    <dbReference type="NCBI Taxonomy" id="3138240"/>
    <lineage>
        <taxon>Bacteria</taxon>
        <taxon>Bacillati</taxon>
        <taxon>Actinomycetota</taxon>
        <taxon>Actinomycetes</taxon>
        <taxon>Propionibacteriales</taxon>
        <taxon>Propionibacteriaceae</taxon>
        <taxon>Ammonicoccus</taxon>
    </lineage>
</organism>
<evidence type="ECO:0000313" key="3">
    <source>
        <dbReference type="Proteomes" id="UP001442841"/>
    </source>
</evidence>
<evidence type="ECO:0000313" key="2">
    <source>
        <dbReference type="EMBL" id="XAN07680.1"/>
    </source>
</evidence>
<protein>
    <submittedName>
        <fullName evidence="2">Protein phosphatase 2C domain-containing protein</fullName>
    </submittedName>
</protein>
<sequence length="303" mass="31559">MTVAVCERCAAPLAPEAAFCEVCGGAVAATLPDELGDRLHFGQSPASWVAGVCDRGAARERNEDAMAMAAVEPAGSHAALVVCDGVTSAENSDVASLAAARAALAILAAPFSIGLGGTHSAQVAGRRTFERAVREAQQAVLRESERNVKAPGACTFVAAVVMGPLVWHSCIGDSRAYLIPDEGKPLLLTRDDSMAEMMIAAGMPRADAEDTPLAHTITRWLGADAPDLNPRATQIEVTSPGWLLVCSDGLWNYASAPQDLAQVVREAAEVFPKPLALAEALVQWANDQGGHDNITVALARVGD</sequence>
<dbReference type="SUPFAM" id="SSF81606">
    <property type="entry name" value="PP2C-like"/>
    <property type="match status" value="1"/>
</dbReference>
<dbReference type="SMART" id="SM00331">
    <property type="entry name" value="PP2C_SIG"/>
    <property type="match status" value="1"/>
</dbReference>
<dbReference type="InterPro" id="IPR001932">
    <property type="entry name" value="PPM-type_phosphatase-like_dom"/>
</dbReference>
<dbReference type="Gene3D" id="3.60.40.10">
    <property type="entry name" value="PPM-type phosphatase domain"/>
    <property type="match status" value="1"/>
</dbReference>
<evidence type="ECO:0000259" key="1">
    <source>
        <dbReference type="PROSITE" id="PS51746"/>
    </source>
</evidence>
<keyword evidence="3" id="KW-1185">Reference proteome</keyword>